<protein>
    <submittedName>
        <fullName evidence="10">Amino acid ABC transporter permease</fullName>
    </submittedName>
</protein>
<feature type="domain" description="ABC transmembrane type-1" evidence="9">
    <location>
        <begin position="18"/>
        <end position="206"/>
    </location>
</feature>
<evidence type="ECO:0000313" key="10">
    <source>
        <dbReference type="EMBL" id="GAA1210578.1"/>
    </source>
</evidence>
<evidence type="ECO:0000256" key="1">
    <source>
        <dbReference type="ARBA" id="ARBA00004651"/>
    </source>
</evidence>
<name>A0ABN1VGL3_9PSEU</name>
<dbReference type="InterPro" id="IPR043429">
    <property type="entry name" value="ArtM/GltK/GlnP/TcyL/YhdX-like"/>
</dbReference>
<keyword evidence="3" id="KW-1003">Cell membrane</keyword>
<evidence type="ECO:0000259" key="9">
    <source>
        <dbReference type="PROSITE" id="PS50928"/>
    </source>
</evidence>
<keyword evidence="2 8" id="KW-0813">Transport</keyword>
<dbReference type="CDD" id="cd06261">
    <property type="entry name" value="TM_PBP2"/>
    <property type="match status" value="1"/>
</dbReference>
<sequence>MTFLADWAEWLPSLLQGLGTSLLLTLCVAGIGFPLGLGLALLSIAPARIVRILSIAFIEIFRGIPLLVVIFFAYFGFPDIELVISAFATIVVAHSLNLGAYSSEVFRAGILHVGPGQREAARSLGLTPWHAFSRVVLPQALRAVPGPLMSFLIMVFQSTSLAFAIGVGEMTSQAFSIGSMTFDYLSVLVLAGIIYAIICVVSARIVARFEAKMRT</sequence>
<dbReference type="InterPro" id="IPR000515">
    <property type="entry name" value="MetI-like"/>
</dbReference>
<dbReference type="Gene3D" id="1.10.3720.10">
    <property type="entry name" value="MetI-like"/>
    <property type="match status" value="1"/>
</dbReference>
<dbReference type="InterPro" id="IPR035906">
    <property type="entry name" value="MetI-like_sf"/>
</dbReference>
<feature type="transmembrane region" description="Helical" evidence="8">
    <location>
        <begin position="187"/>
        <end position="207"/>
    </location>
</feature>
<dbReference type="EMBL" id="BAAALM010000012">
    <property type="protein sequence ID" value="GAA1210578.1"/>
    <property type="molecule type" value="Genomic_DNA"/>
</dbReference>
<keyword evidence="4 8" id="KW-0812">Transmembrane</keyword>
<keyword evidence="7 8" id="KW-0472">Membrane</keyword>
<keyword evidence="11" id="KW-1185">Reference proteome</keyword>
<gene>
    <name evidence="10" type="ORF">GCM10009675_34030</name>
</gene>
<comment type="caution">
    <text evidence="10">The sequence shown here is derived from an EMBL/GenBank/DDBJ whole genome shotgun (WGS) entry which is preliminary data.</text>
</comment>
<dbReference type="InterPro" id="IPR010065">
    <property type="entry name" value="AA_ABC_transptr_permease_3TM"/>
</dbReference>
<dbReference type="RefSeq" id="WP_253859131.1">
    <property type="nucleotide sequence ID" value="NZ_BAAALM010000012.1"/>
</dbReference>
<dbReference type="NCBIfam" id="TIGR01726">
    <property type="entry name" value="HEQRo_perm_3TM"/>
    <property type="match status" value="1"/>
</dbReference>
<accession>A0ABN1VGL3</accession>
<dbReference type="PANTHER" id="PTHR30614:SF0">
    <property type="entry name" value="L-CYSTINE TRANSPORT SYSTEM PERMEASE PROTEIN TCYL"/>
    <property type="match status" value="1"/>
</dbReference>
<dbReference type="Pfam" id="PF00528">
    <property type="entry name" value="BPD_transp_1"/>
    <property type="match status" value="1"/>
</dbReference>
<organism evidence="10 11">
    <name type="scientific">Prauserella alba</name>
    <dbReference type="NCBI Taxonomy" id="176898"/>
    <lineage>
        <taxon>Bacteria</taxon>
        <taxon>Bacillati</taxon>
        <taxon>Actinomycetota</taxon>
        <taxon>Actinomycetes</taxon>
        <taxon>Pseudonocardiales</taxon>
        <taxon>Pseudonocardiaceae</taxon>
        <taxon>Prauserella</taxon>
    </lineage>
</organism>
<feature type="transmembrane region" description="Helical" evidence="8">
    <location>
        <begin position="82"/>
        <end position="101"/>
    </location>
</feature>
<keyword evidence="6 8" id="KW-1133">Transmembrane helix</keyword>
<reference evidence="10 11" key="1">
    <citation type="journal article" date="2019" name="Int. J. Syst. Evol. Microbiol.">
        <title>The Global Catalogue of Microorganisms (GCM) 10K type strain sequencing project: providing services to taxonomists for standard genome sequencing and annotation.</title>
        <authorList>
            <consortium name="The Broad Institute Genomics Platform"/>
            <consortium name="The Broad Institute Genome Sequencing Center for Infectious Disease"/>
            <person name="Wu L."/>
            <person name="Ma J."/>
        </authorList>
    </citation>
    <scope>NUCLEOTIDE SEQUENCE [LARGE SCALE GENOMIC DNA]</scope>
    <source>
        <strain evidence="10 11">JCM 13022</strain>
    </source>
</reference>
<dbReference type="Proteomes" id="UP001500467">
    <property type="component" value="Unassembled WGS sequence"/>
</dbReference>
<dbReference type="PANTHER" id="PTHR30614">
    <property type="entry name" value="MEMBRANE COMPONENT OF AMINO ACID ABC TRANSPORTER"/>
    <property type="match status" value="1"/>
</dbReference>
<feature type="transmembrane region" description="Helical" evidence="8">
    <location>
        <begin position="20"/>
        <end position="45"/>
    </location>
</feature>
<dbReference type="SUPFAM" id="SSF161098">
    <property type="entry name" value="MetI-like"/>
    <property type="match status" value="1"/>
</dbReference>
<comment type="subcellular location">
    <subcellularLocation>
        <location evidence="1 8">Cell membrane</location>
        <topology evidence="1 8">Multi-pass membrane protein</topology>
    </subcellularLocation>
</comment>
<dbReference type="PROSITE" id="PS50928">
    <property type="entry name" value="ABC_TM1"/>
    <property type="match status" value="1"/>
</dbReference>
<evidence type="ECO:0000256" key="4">
    <source>
        <dbReference type="ARBA" id="ARBA00022692"/>
    </source>
</evidence>
<proteinExistence type="inferred from homology"/>
<evidence type="ECO:0000256" key="3">
    <source>
        <dbReference type="ARBA" id="ARBA00022475"/>
    </source>
</evidence>
<evidence type="ECO:0000256" key="5">
    <source>
        <dbReference type="ARBA" id="ARBA00022970"/>
    </source>
</evidence>
<evidence type="ECO:0000256" key="8">
    <source>
        <dbReference type="RuleBase" id="RU363032"/>
    </source>
</evidence>
<evidence type="ECO:0000256" key="6">
    <source>
        <dbReference type="ARBA" id="ARBA00022989"/>
    </source>
</evidence>
<comment type="similarity">
    <text evidence="8">Belongs to the binding-protein-dependent transport system permease family.</text>
</comment>
<evidence type="ECO:0000313" key="11">
    <source>
        <dbReference type="Proteomes" id="UP001500467"/>
    </source>
</evidence>
<feature type="transmembrane region" description="Helical" evidence="8">
    <location>
        <begin position="148"/>
        <end position="167"/>
    </location>
</feature>
<evidence type="ECO:0000256" key="7">
    <source>
        <dbReference type="ARBA" id="ARBA00023136"/>
    </source>
</evidence>
<evidence type="ECO:0000256" key="2">
    <source>
        <dbReference type="ARBA" id="ARBA00022448"/>
    </source>
</evidence>
<keyword evidence="5" id="KW-0029">Amino-acid transport</keyword>
<feature type="transmembrane region" description="Helical" evidence="8">
    <location>
        <begin position="52"/>
        <end position="76"/>
    </location>
</feature>